<feature type="chain" id="PRO_5040167615" evidence="1">
    <location>
        <begin position="25"/>
        <end position="161"/>
    </location>
</feature>
<sequence length="161" mass="17430">MRTTFPSLVLYALVAVATFNCVLAVPVPVGIMGFELPTLGLSDIFSQKIAIIGLDAMEKETGRLEIPNNLPQTYPNGGPKGVSARAPGSTIGKFLRALPANCVLDLYRMETRPNVGMIPVGRGKIKGPRDKDTTFTTVLPGGVFDRMKVTCYRDGHKHKTQ</sequence>
<accession>A0A9P5PSN6</accession>
<comment type="caution">
    <text evidence="2">The sequence shown here is derived from an EMBL/GenBank/DDBJ whole genome shotgun (WGS) entry which is preliminary data.</text>
</comment>
<name>A0A9P5PSN6_9AGAR</name>
<feature type="signal peptide" evidence="1">
    <location>
        <begin position="1"/>
        <end position="24"/>
    </location>
</feature>
<protein>
    <submittedName>
        <fullName evidence="2">Uncharacterized protein</fullName>
    </submittedName>
</protein>
<evidence type="ECO:0000313" key="3">
    <source>
        <dbReference type="Proteomes" id="UP000772434"/>
    </source>
</evidence>
<keyword evidence="1" id="KW-0732">Signal</keyword>
<dbReference type="AlphaFoldDB" id="A0A9P5PSN6"/>
<gene>
    <name evidence="2" type="ORF">BDP27DRAFT_1402650</name>
</gene>
<evidence type="ECO:0000313" key="2">
    <source>
        <dbReference type="EMBL" id="KAF9069293.1"/>
    </source>
</evidence>
<reference evidence="2" key="1">
    <citation type="submission" date="2020-11" db="EMBL/GenBank/DDBJ databases">
        <authorList>
            <consortium name="DOE Joint Genome Institute"/>
            <person name="Ahrendt S."/>
            <person name="Riley R."/>
            <person name="Andreopoulos W."/>
            <person name="Labutti K."/>
            <person name="Pangilinan J."/>
            <person name="Ruiz-Duenas F.J."/>
            <person name="Barrasa J.M."/>
            <person name="Sanchez-Garcia M."/>
            <person name="Camarero S."/>
            <person name="Miyauchi S."/>
            <person name="Serrano A."/>
            <person name="Linde D."/>
            <person name="Babiker R."/>
            <person name="Drula E."/>
            <person name="Ayuso-Fernandez I."/>
            <person name="Pacheco R."/>
            <person name="Padilla G."/>
            <person name="Ferreira P."/>
            <person name="Barriuso J."/>
            <person name="Kellner H."/>
            <person name="Castanera R."/>
            <person name="Alfaro M."/>
            <person name="Ramirez L."/>
            <person name="Pisabarro A.G."/>
            <person name="Kuo A."/>
            <person name="Tritt A."/>
            <person name="Lipzen A."/>
            <person name="He G."/>
            <person name="Yan M."/>
            <person name="Ng V."/>
            <person name="Cullen D."/>
            <person name="Martin F."/>
            <person name="Rosso M.-N."/>
            <person name="Henrissat B."/>
            <person name="Hibbett D."/>
            <person name="Martinez A.T."/>
            <person name="Grigoriev I.V."/>
        </authorList>
    </citation>
    <scope>NUCLEOTIDE SEQUENCE</scope>
    <source>
        <strain evidence="2">AH 40177</strain>
    </source>
</reference>
<proteinExistence type="predicted"/>
<organism evidence="2 3">
    <name type="scientific">Rhodocollybia butyracea</name>
    <dbReference type="NCBI Taxonomy" id="206335"/>
    <lineage>
        <taxon>Eukaryota</taxon>
        <taxon>Fungi</taxon>
        <taxon>Dikarya</taxon>
        <taxon>Basidiomycota</taxon>
        <taxon>Agaricomycotina</taxon>
        <taxon>Agaricomycetes</taxon>
        <taxon>Agaricomycetidae</taxon>
        <taxon>Agaricales</taxon>
        <taxon>Marasmiineae</taxon>
        <taxon>Omphalotaceae</taxon>
        <taxon>Rhodocollybia</taxon>
    </lineage>
</organism>
<dbReference type="EMBL" id="JADNRY010000052">
    <property type="protein sequence ID" value="KAF9069293.1"/>
    <property type="molecule type" value="Genomic_DNA"/>
</dbReference>
<dbReference type="Proteomes" id="UP000772434">
    <property type="component" value="Unassembled WGS sequence"/>
</dbReference>
<keyword evidence="3" id="KW-1185">Reference proteome</keyword>
<evidence type="ECO:0000256" key="1">
    <source>
        <dbReference type="SAM" id="SignalP"/>
    </source>
</evidence>